<gene>
    <name evidence="6" type="ORF">H3309_03335</name>
</gene>
<keyword evidence="4" id="KW-0143">Chaperone</keyword>
<dbReference type="InterPro" id="IPR016153">
    <property type="entry name" value="Heat_shock_Hsp33_N"/>
</dbReference>
<keyword evidence="3" id="KW-1015">Disulfide bond</keyword>
<dbReference type="InterPro" id="IPR023212">
    <property type="entry name" value="Hsp33_helix_hairpin_bin_dom_sf"/>
</dbReference>
<dbReference type="SUPFAM" id="SSF64397">
    <property type="entry name" value="Hsp33 domain"/>
    <property type="match status" value="1"/>
</dbReference>
<dbReference type="SUPFAM" id="SSF118352">
    <property type="entry name" value="HSP33 redox switch-like"/>
    <property type="match status" value="1"/>
</dbReference>
<sequence>MGVGAAVSDAILGFTIPGRGARGRLVRLDGVSAEILAAHDYPAACSALLGEALALTALMGSLLRQDEGQVTVQAQAQGGPVSMLVADYRPVGAMAEVRGYLQHGAGAATGASLPDLFGEGYLAITLEATAAAERYQGIVPLEGATLAEAAEAYFNGSEQLPTLVRLAAAPGANGWRAAGLLLQHLPRGEVDAPRLGVSGDVPGVPADWAHVAALAGTVTADELLDAGLPFDALLWRLFNEDEVRVTPPVTVVKGCRCSLPYIRGVLAGFPEEERLAMRGDDGLIGVDCGFCARRFELAL</sequence>
<dbReference type="CDD" id="cd00498">
    <property type="entry name" value="Hsp33"/>
    <property type="match status" value="1"/>
</dbReference>
<evidence type="ECO:0000313" key="6">
    <source>
        <dbReference type="EMBL" id="QMW23546.1"/>
    </source>
</evidence>
<keyword evidence="7" id="KW-1185">Reference proteome</keyword>
<dbReference type="PANTHER" id="PTHR30111:SF1">
    <property type="entry name" value="33 KDA CHAPERONIN"/>
    <property type="match status" value="1"/>
</dbReference>
<dbReference type="GO" id="GO:0042026">
    <property type="term" value="P:protein refolding"/>
    <property type="evidence" value="ECO:0007669"/>
    <property type="project" value="TreeGrafter"/>
</dbReference>
<dbReference type="Gene3D" id="3.55.30.10">
    <property type="entry name" value="Hsp33 domain"/>
    <property type="match status" value="1"/>
</dbReference>
<keyword evidence="5" id="KW-0676">Redox-active center</keyword>
<evidence type="ECO:0000256" key="3">
    <source>
        <dbReference type="ARBA" id="ARBA00023157"/>
    </source>
</evidence>
<proteinExistence type="predicted"/>
<dbReference type="GO" id="GO:0051082">
    <property type="term" value="F:unfolded protein binding"/>
    <property type="evidence" value="ECO:0007669"/>
    <property type="project" value="InterPro"/>
</dbReference>
<dbReference type="InterPro" id="IPR000397">
    <property type="entry name" value="Heat_shock_Hsp33"/>
</dbReference>
<dbReference type="AlphaFoldDB" id="A0A7G5IJK4"/>
<dbReference type="Gene3D" id="1.10.287.480">
    <property type="entry name" value="helix hairpin bin"/>
    <property type="match status" value="1"/>
</dbReference>
<dbReference type="Proteomes" id="UP000515292">
    <property type="component" value="Chromosome"/>
</dbReference>
<dbReference type="GO" id="GO:0044183">
    <property type="term" value="F:protein folding chaperone"/>
    <property type="evidence" value="ECO:0007669"/>
    <property type="project" value="TreeGrafter"/>
</dbReference>
<evidence type="ECO:0000256" key="1">
    <source>
        <dbReference type="ARBA" id="ARBA00022490"/>
    </source>
</evidence>
<name>A0A7G5IJK4_9SPHN</name>
<evidence type="ECO:0000313" key="7">
    <source>
        <dbReference type="Proteomes" id="UP000515292"/>
    </source>
</evidence>
<dbReference type="Gene3D" id="3.90.1280.10">
    <property type="entry name" value="HSP33 redox switch-like"/>
    <property type="match status" value="1"/>
</dbReference>
<dbReference type="EMBL" id="CP059851">
    <property type="protein sequence ID" value="QMW23546.1"/>
    <property type="molecule type" value="Genomic_DNA"/>
</dbReference>
<evidence type="ECO:0000256" key="2">
    <source>
        <dbReference type="ARBA" id="ARBA00022833"/>
    </source>
</evidence>
<evidence type="ECO:0000256" key="5">
    <source>
        <dbReference type="ARBA" id="ARBA00023284"/>
    </source>
</evidence>
<dbReference type="PANTHER" id="PTHR30111">
    <property type="entry name" value="33 KDA CHAPERONIN"/>
    <property type="match status" value="1"/>
</dbReference>
<protein>
    <submittedName>
        <fullName evidence="6">Hsp33 family molecular chaperone HslO</fullName>
    </submittedName>
</protein>
<accession>A0A7G5IJK4</accession>
<keyword evidence="1" id="KW-0963">Cytoplasm</keyword>
<dbReference type="PIRSF" id="PIRSF005261">
    <property type="entry name" value="Heat_shock_Hsp33"/>
    <property type="match status" value="1"/>
</dbReference>
<keyword evidence="2" id="KW-0862">Zinc</keyword>
<reference evidence="6 7" key="1">
    <citation type="submission" date="2020-07" db="EMBL/GenBank/DDBJ databases">
        <title>Complete genome sequence for Sandaracinobacter sp. M6.</title>
        <authorList>
            <person name="Tang Y."/>
            <person name="Liu Q."/>
            <person name="Guo Z."/>
            <person name="Lei P."/>
            <person name="Huang B."/>
        </authorList>
    </citation>
    <scope>NUCLEOTIDE SEQUENCE [LARGE SCALE GENOMIC DNA]</scope>
    <source>
        <strain evidence="6 7">M6</strain>
    </source>
</reference>
<dbReference type="Pfam" id="PF01430">
    <property type="entry name" value="HSP33"/>
    <property type="match status" value="1"/>
</dbReference>
<dbReference type="KEGG" id="sand:H3309_03335"/>
<evidence type="ECO:0000256" key="4">
    <source>
        <dbReference type="ARBA" id="ARBA00023186"/>
    </source>
</evidence>
<dbReference type="GO" id="GO:0005737">
    <property type="term" value="C:cytoplasm"/>
    <property type="evidence" value="ECO:0007669"/>
    <property type="project" value="InterPro"/>
</dbReference>
<dbReference type="InterPro" id="IPR016154">
    <property type="entry name" value="Heat_shock_Hsp33_C"/>
</dbReference>
<organism evidence="6 7">
    <name type="scientific">Sandaracinobacteroides saxicola</name>
    <dbReference type="NCBI Taxonomy" id="2759707"/>
    <lineage>
        <taxon>Bacteria</taxon>
        <taxon>Pseudomonadati</taxon>
        <taxon>Pseudomonadota</taxon>
        <taxon>Alphaproteobacteria</taxon>
        <taxon>Sphingomonadales</taxon>
        <taxon>Sphingosinicellaceae</taxon>
        <taxon>Sandaracinobacteroides</taxon>
    </lineage>
</organism>